<keyword evidence="3" id="KW-0732">Signal</keyword>
<dbReference type="PATRIC" id="fig|1297742.4.peg.7111"/>
<evidence type="ECO:0000256" key="1">
    <source>
        <dbReference type="ARBA" id="ARBA00005662"/>
    </source>
</evidence>
<evidence type="ECO:0000313" key="6">
    <source>
        <dbReference type="Proteomes" id="UP000009026"/>
    </source>
</evidence>
<dbReference type="PANTHER" id="PTHR33393:SF11">
    <property type="entry name" value="POLYGLUTAMINE SYNTHESIS ACCESSORY PROTEIN RV0574C-RELATED"/>
    <property type="match status" value="1"/>
</dbReference>
<dbReference type="SUPFAM" id="SSF48452">
    <property type="entry name" value="TPR-like"/>
    <property type="match status" value="1"/>
</dbReference>
<dbReference type="STRING" id="1297742.A176_007011"/>
<evidence type="ECO:0000259" key="4">
    <source>
        <dbReference type="SMART" id="SM00854"/>
    </source>
</evidence>
<evidence type="ECO:0000313" key="5">
    <source>
        <dbReference type="EMBL" id="AKQ70099.1"/>
    </source>
</evidence>
<dbReference type="InterPro" id="IPR029052">
    <property type="entry name" value="Metallo-depent_PP-like"/>
</dbReference>
<dbReference type="Gene3D" id="1.25.40.10">
    <property type="entry name" value="Tetratricopeptide repeat domain"/>
    <property type="match status" value="1"/>
</dbReference>
<sequence>MPSSVFLLMALATTPGASSAREPASAPHASSSPGPSAGLVSTAGASAVNAAVRDALRVATLHGMGTSASIVRERASDAASLAGAASVRAALLENGERASAAAGLAGAASVRAALSENGVGVSAQGSAAGSRAAVGHAQHTAFQNHASGTMVALAQGSTVAPAQGSTAAPGPADAATPEAQGSQNTSPAPATVLTDLNAYPPAGAVTDLGRAAAEAGAAALRAAARAMRTLADPDTSYARGMEALKAKDAPTAITALSACVEAAPSRVDCRWELGWAHSLENQWMEAFTQWTEVQKLQPDHPDLESALAQARGQAMLQAKLAQGPRFIHRPPPPADAKVRIRAVGDVMLGTTVPEDHLPPDGAGSVIAEVRPLLEDADLTFINLEGPLCDTGETKKCRSSRNCYAFRSPTEYGQYLKDAGVDLASTANNHSGDFGEECRRATESTLDTLGIAWSGAPGTVATVERNGLLIGMVAFHTSPSCNHLNNHDTAAGLVRVAAAEHDIVIVSFHGGAEGGKALHVPRGREKFHGEDRGDLRAFSRAVVDAGAHLVIGHGPHVVRGMEFYKGRLIAYSLGNFATYGRFNLRGPQGLGAVLEVELDRLGDFTTGRILPTKQVDRGIAVPDPKGAVIKLMRELTEDDFPDTGARISDDGAVKVRGKSPVSAVYRVR</sequence>
<feature type="signal peptide" evidence="3">
    <location>
        <begin position="1"/>
        <end position="20"/>
    </location>
</feature>
<comment type="similarity">
    <text evidence="1">Belongs to the CapA family.</text>
</comment>
<dbReference type="SUPFAM" id="SSF56300">
    <property type="entry name" value="Metallo-dependent phosphatases"/>
    <property type="match status" value="1"/>
</dbReference>
<feature type="compositionally biased region" description="Low complexity" evidence="2">
    <location>
        <begin position="167"/>
        <end position="179"/>
    </location>
</feature>
<keyword evidence="6" id="KW-1185">Reference proteome</keyword>
<dbReference type="InterPro" id="IPR011990">
    <property type="entry name" value="TPR-like_helical_dom_sf"/>
</dbReference>
<dbReference type="AlphaFoldDB" id="A0A0H4X4G7"/>
<dbReference type="Proteomes" id="UP000009026">
    <property type="component" value="Chromosome"/>
</dbReference>
<feature type="compositionally biased region" description="Low complexity" evidence="2">
    <location>
        <begin position="17"/>
        <end position="38"/>
    </location>
</feature>
<dbReference type="KEGG" id="mym:A176_007011"/>
<name>A0A0H4X4G7_9BACT</name>
<evidence type="ECO:0000256" key="3">
    <source>
        <dbReference type="SAM" id="SignalP"/>
    </source>
</evidence>
<reference evidence="5 6" key="1">
    <citation type="journal article" date="2016" name="PLoS ONE">
        <title>Complete Genome Sequence and Comparative Genomics of a Novel Myxobacterium Myxococcus hansupus.</title>
        <authorList>
            <person name="Sharma G."/>
            <person name="Narwani T."/>
            <person name="Subramanian S."/>
        </authorList>
    </citation>
    <scope>NUCLEOTIDE SEQUENCE [LARGE SCALE GENOMIC DNA]</scope>
    <source>
        <strain evidence="6">mixupus</strain>
    </source>
</reference>
<dbReference type="CDD" id="cd07381">
    <property type="entry name" value="MPP_CapA"/>
    <property type="match status" value="1"/>
</dbReference>
<dbReference type="InterPro" id="IPR019079">
    <property type="entry name" value="Capsule_synth_CapA"/>
</dbReference>
<feature type="domain" description="Capsule synthesis protein CapA" evidence="4">
    <location>
        <begin position="339"/>
        <end position="579"/>
    </location>
</feature>
<dbReference type="eggNOG" id="COG2843">
    <property type="taxonomic scope" value="Bacteria"/>
</dbReference>
<feature type="chain" id="PRO_5005213200" evidence="3">
    <location>
        <begin position="21"/>
        <end position="667"/>
    </location>
</feature>
<dbReference type="PANTHER" id="PTHR33393">
    <property type="entry name" value="POLYGLUTAMINE SYNTHESIS ACCESSORY PROTEIN RV0574C-RELATED"/>
    <property type="match status" value="1"/>
</dbReference>
<dbReference type="Pfam" id="PF09587">
    <property type="entry name" value="PGA_cap"/>
    <property type="match status" value="1"/>
</dbReference>
<dbReference type="SMART" id="SM00854">
    <property type="entry name" value="PGA_cap"/>
    <property type="match status" value="1"/>
</dbReference>
<gene>
    <name evidence="5" type="ORF">A176_007011</name>
</gene>
<organism evidence="5 6">
    <name type="scientific">Pseudomyxococcus hansupus</name>
    <dbReference type="NCBI Taxonomy" id="1297742"/>
    <lineage>
        <taxon>Bacteria</taxon>
        <taxon>Pseudomonadati</taxon>
        <taxon>Myxococcota</taxon>
        <taxon>Myxococcia</taxon>
        <taxon>Myxococcales</taxon>
        <taxon>Cystobacterineae</taxon>
        <taxon>Myxococcaceae</taxon>
        <taxon>Pseudomyxococcus</taxon>
    </lineage>
</organism>
<feature type="region of interest" description="Disordered" evidence="2">
    <location>
        <begin position="17"/>
        <end position="39"/>
    </location>
</feature>
<feature type="region of interest" description="Disordered" evidence="2">
    <location>
        <begin position="161"/>
        <end position="195"/>
    </location>
</feature>
<proteinExistence type="inferred from homology"/>
<dbReference type="EMBL" id="CP012109">
    <property type="protein sequence ID" value="AKQ70099.1"/>
    <property type="molecule type" value="Genomic_DNA"/>
</dbReference>
<dbReference type="InterPro" id="IPR052169">
    <property type="entry name" value="CW_Biosynth-Accessory"/>
</dbReference>
<accession>A0A0H4X4G7</accession>
<evidence type="ECO:0000256" key="2">
    <source>
        <dbReference type="SAM" id="MobiDB-lite"/>
    </source>
</evidence>
<protein>
    <submittedName>
        <fullName evidence="5">Capsule biosynthesis protein</fullName>
    </submittedName>
</protein>